<evidence type="ECO:0000313" key="1">
    <source>
        <dbReference type="EMBL" id="VDP38004.1"/>
    </source>
</evidence>
<keyword evidence="2" id="KW-1185">Reference proteome</keyword>
<evidence type="ECO:0000313" key="2">
    <source>
        <dbReference type="Proteomes" id="UP000269396"/>
    </source>
</evidence>
<organism evidence="1 2">
    <name type="scientific">Schistosoma mattheei</name>
    <dbReference type="NCBI Taxonomy" id="31246"/>
    <lineage>
        <taxon>Eukaryota</taxon>
        <taxon>Metazoa</taxon>
        <taxon>Spiralia</taxon>
        <taxon>Lophotrochozoa</taxon>
        <taxon>Platyhelminthes</taxon>
        <taxon>Trematoda</taxon>
        <taxon>Digenea</taxon>
        <taxon>Strigeidida</taxon>
        <taxon>Schistosomatoidea</taxon>
        <taxon>Schistosomatidae</taxon>
        <taxon>Schistosoma</taxon>
    </lineage>
</organism>
<sequence>MSFYQSLDFGKGMIYLNGFTFTNTNQYLLSSRTLNFTEARKYCLAKYDSIQFHITKNK</sequence>
<protein>
    <submittedName>
        <fullName evidence="1">Uncharacterized protein</fullName>
    </submittedName>
</protein>
<reference evidence="1 2" key="1">
    <citation type="submission" date="2018-11" db="EMBL/GenBank/DDBJ databases">
        <authorList>
            <consortium name="Pathogen Informatics"/>
        </authorList>
    </citation>
    <scope>NUCLEOTIDE SEQUENCE [LARGE SCALE GENOMIC DNA]</scope>
    <source>
        <strain>Denwood</strain>
        <strain evidence="2">Zambia</strain>
    </source>
</reference>
<dbReference type="EMBL" id="UZAL01028043">
    <property type="protein sequence ID" value="VDP38004.1"/>
    <property type="molecule type" value="Genomic_DNA"/>
</dbReference>
<dbReference type="AlphaFoldDB" id="A0A183NYK1"/>
<dbReference type="Proteomes" id="UP000269396">
    <property type="component" value="Unassembled WGS sequence"/>
</dbReference>
<proteinExistence type="predicted"/>
<name>A0A183NYK1_9TREM</name>
<accession>A0A183NYK1</accession>
<gene>
    <name evidence="1" type="ORF">SMTD_LOCUS7187</name>
</gene>